<gene>
    <name evidence="7" type="primary">tsf</name>
    <name evidence="9" type="ORF">OVS_01130</name>
</gene>
<dbReference type="PANTHER" id="PTHR11741">
    <property type="entry name" value="ELONGATION FACTOR TS"/>
    <property type="match status" value="1"/>
</dbReference>
<feature type="region of interest" description="Involved in Mg(2+) ion dislocation from EF-Tu" evidence="7">
    <location>
        <begin position="84"/>
        <end position="87"/>
    </location>
</feature>
<dbReference type="Pfam" id="PF00889">
    <property type="entry name" value="EF_TS"/>
    <property type="match status" value="1"/>
</dbReference>
<evidence type="ECO:0000256" key="3">
    <source>
        <dbReference type="ARBA" id="ARBA00022490"/>
    </source>
</evidence>
<dbReference type="Gene3D" id="1.10.286.20">
    <property type="match status" value="1"/>
</dbReference>
<dbReference type="CDD" id="cd14275">
    <property type="entry name" value="UBA_EF-Ts"/>
    <property type="match status" value="1"/>
</dbReference>
<keyword evidence="3 7" id="KW-0963">Cytoplasm</keyword>
<keyword evidence="5 7" id="KW-0648">Protein biosynthesis</keyword>
<sequence length="296" mass="33733">MVMSNKELIAKLRKETLAPFSSCIKALEEANNNFEEAKKLLFKKSILKTKTSDKGDEALPEGKLLAVGTKDFSFSTIVHLRAQTDFVTNSKSFVSLQREIGDMILKEFQKQSEFSASTIDPAELLMIKSSRDNITVDEKIASISSITKEEIKLGECWVSPRKPDYFTLSYTHYNFKLAASLTLKTGSKKLSDFNEQDLKEIRRLIIHLAGTDFLFLTKDDVTQEWISKESEVLKESMLKKNPNLKNVEQIVEKQIPKRIAEVTFTEQTFILDQSTKMSSILSKFDLTPIWVKKISI</sequence>
<dbReference type="PANTHER" id="PTHR11741:SF0">
    <property type="entry name" value="ELONGATION FACTOR TS, MITOCHONDRIAL"/>
    <property type="match status" value="1"/>
</dbReference>
<evidence type="ECO:0000256" key="1">
    <source>
        <dbReference type="ARBA" id="ARBA00005532"/>
    </source>
</evidence>
<evidence type="ECO:0000256" key="7">
    <source>
        <dbReference type="HAMAP-Rule" id="MF_00050"/>
    </source>
</evidence>
<dbReference type="Gene3D" id="1.10.8.10">
    <property type="entry name" value="DNA helicase RuvA subunit, C-terminal domain"/>
    <property type="match status" value="1"/>
</dbReference>
<dbReference type="NCBIfam" id="TIGR00116">
    <property type="entry name" value="tsf"/>
    <property type="match status" value="1"/>
</dbReference>
<dbReference type="Proteomes" id="UP000018745">
    <property type="component" value="Chromosome"/>
</dbReference>
<dbReference type="SUPFAM" id="SSF46934">
    <property type="entry name" value="UBA-like"/>
    <property type="match status" value="1"/>
</dbReference>
<evidence type="ECO:0000313" key="10">
    <source>
        <dbReference type="Proteomes" id="UP000018745"/>
    </source>
</evidence>
<dbReference type="InterPro" id="IPR001816">
    <property type="entry name" value="Transl_elong_EFTs/EF1B"/>
</dbReference>
<dbReference type="InterPro" id="IPR009060">
    <property type="entry name" value="UBA-like_sf"/>
</dbReference>
<evidence type="ECO:0000256" key="2">
    <source>
        <dbReference type="ARBA" id="ARBA00016956"/>
    </source>
</evidence>
<evidence type="ECO:0000313" key="9">
    <source>
        <dbReference type="EMBL" id="AHC39855.1"/>
    </source>
</evidence>
<evidence type="ECO:0000256" key="6">
    <source>
        <dbReference type="ARBA" id="ARBA00025453"/>
    </source>
</evidence>
<dbReference type="InterPro" id="IPR036402">
    <property type="entry name" value="EF-Ts_dimer_sf"/>
</dbReference>
<organism evidence="9 10">
    <name type="scientific">Mycoplasma ovis str. Michigan</name>
    <dbReference type="NCBI Taxonomy" id="1415773"/>
    <lineage>
        <taxon>Bacteria</taxon>
        <taxon>Bacillati</taxon>
        <taxon>Mycoplasmatota</taxon>
        <taxon>Mollicutes</taxon>
        <taxon>Mycoplasmataceae</taxon>
        <taxon>Mycoplasma</taxon>
    </lineage>
</organism>
<dbReference type="GO" id="GO:0003746">
    <property type="term" value="F:translation elongation factor activity"/>
    <property type="evidence" value="ECO:0007669"/>
    <property type="project" value="UniProtKB-KW"/>
</dbReference>
<comment type="subcellular location">
    <subcellularLocation>
        <location evidence="7">Cytoplasm</location>
    </subcellularLocation>
</comment>
<protein>
    <recommendedName>
        <fullName evidence="2 7">Elongation factor Ts</fullName>
        <shortName evidence="7">EF-Ts</shortName>
    </recommendedName>
</protein>
<dbReference type="HAMAP" id="MF_00050">
    <property type="entry name" value="EF_Ts"/>
    <property type="match status" value="1"/>
</dbReference>
<dbReference type="EMBL" id="CP006935">
    <property type="protein sequence ID" value="AHC39855.1"/>
    <property type="molecule type" value="Genomic_DNA"/>
</dbReference>
<dbReference type="SUPFAM" id="SSF54713">
    <property type="entry name" value="Elongation factor Ts (EF-Ts), dimerisation domain"/>
    <property type="match status" value="1"/>
</dbReference>
<dbReference type="Gene3D" id="3.30.479.20">
    <property type="entry name" value="Elongation factor Ts, dimerisation domain"/>
    <property type="match status" value="2"/>
</dbReference>
<comment type="similarity">
    <text evidence="1 7">Belongs to the EF-Ts family.</text>
</comment>
<keyword evidence="4 7" id="KW-0251">Elongation factor</keyword>
<accession>A0ABN4BKQ3</accession>
<keyword evidence="10" id="KW-1185">Reference proteome</keyword>
<reference evidence="9 10" key="1">
    <citation type="journal article" date="2014" name="Genome Announc.">
        <title>Complete Genome Sequence of Mycoplasma ovis Strain Michigan, a Hemoplasma of Sheep with Two Distinct 16S rRNA Genes.</title>
        <authorList>
            <person name="Deshuillers P.L."/>
            <person name="Santos A.P."/>
            <person name="do Nascimento N.C."/>
            <person name="Hampel J.A."/>
            <person name="Bergin I.L."/>
            <person name="Dyson M.C."/>
            <person name="Messick J.B."/>
        </authorList>
    </citation>
    <scope>NUCLEOTIDE SEQUENCE [LARGE SCALE GENOMIC DNA]</scope>
    <source>
        <strain evidence="9 10">Michigan</strain>
    </source>
</reference>
<dbReference type="InterPro" id="IPR014039">
    <property type="entry name" value="Transl_elong_EFTs/EF1B_dimer"/>
</dbReference>
<name>A0ABN4BKQ3_9MOLU</name>
<proteinExistence type="inferred from homology"/>
<evidence type="ECO:0000259" key="8">
    <source>
        <dbReference type="Pfam" id="PF00889"/>
    </source>
</evidence>
<comment type="function">
    <text evidence="6 7">Associates with the EF-Tu.GDP complex and induces the exchange of GDP to GTP. It remains bound to the aminoacyl-tRNA.EF-Tu.GTP complex up to the GTP hydrolysis stage on the ribosome.</text>
</comment>
<feature type="domain" description="Translation elongation factor EFTs/EF1B dimerisation" evidence="8">
    <location>
        <begin position="76"/>
        <end position="283"/>
    </location>
</feature>
<evidence type="ECO:0000256" key="5">
    <source>
        <dbReference type="ARBA" id="ARBA00022917"/>
    </source>
</evidence>
<evidence type="ECO:0000256" key="4">
    <source>
        <dbReference type="ARBA" id="ARBA00022768"/>
    </source>
</evidence>